<evidence type="ECO:0000313" key="6">
    <source>
        <dbReference type="EMBL" id="SFG25735.1"/>
    </source>
</evidence>
<evidence type="ECO:0000313" key="8">
    <source>
        <dbReference type="Proteomes" id="UP000246114"/>
    </source>
</evidence>
<feature type="compositionally biased region" description="Low complexity" evidence="1">
    <location>
        <begin position="175"/>
        <end position="192"/>
    </location>
</feature>
<feature type="chain" id="PRO_5038295138" evidence="3">
    <location>
        <begin position="24"/>
        <end position="228"/>
    </location>
</feature>
<reference evidence="6 7" key="1">
    <citation type="submission" date="2016-10" db="EMBL/GenBank/DDBJ databases">
        <authorList>
            <person name="de Groot N.N."/>
        </authorList>
    </citation>
    <scope>NUCLEOTIDE SEQUENCE [LARGE SCALE GENOMIC DNA]</scope>
    <source>
        <strain evidence="6 7">NLAE-zl-G419</strain>
    </source>
</reference>
<dbReference type="Gene3D" id="2.60.40.680">
    <property type="match status" value="1"/>
</dbReference>
<evidence type="ECO:0000259" key="4">
    <source>
        <dbReference type="Pfam" id="PF00963"/>
    </source>
</evidence>
<protein>
    <submittedName>
        <fullName evidence="6">Cohesin domain-containing protein</fullName>
    </submittedName>
</protein>
<gene>
    <name evidence="5" type="ORF">DBY38_10210</name>
    <name evidence="6" type="ORF">SAMN04487885_1403</name>
</gene>
<evidence type="ECO:0000256" key="1">
    <source>
        <dbReference type="SAM" id="MobiDB-lite"/>
    </source>
</evidence>
<dbReference type="InterPro" id="IPR008965">
    <property type="entry name" value="CBM2/CBM3_carb-bd_dom_sf"/>
</dbReference>
<organism evidence="6 7">
    <name type="scientific">Clostridium cadaveris</name>
    <dbReference type="NCBI Taxonomy" id="1529"/>
    <lineage>
        <taxon>Bacteria</taxon>
        <taxon>Bacillati</taxon>
        <taxon>Bacillota</taxon>
        <taxon>Clostridia</taxon>
        <taxon>Eubacteriales</taxon>
        <taxon>Clostridiaceae</taxon>
        <taxon>Clostridium</taxon>
    </lineage>
</organism>
<evidence type="ECO:0000256" key="3">
    <source>
        <dbReference type="SAM" id="SignalP"/>
    </source>
</evidence>
<feature type="domain" description="Cohesin" evidence="4">
    <location>
        <begin position="32"/>
        <end position="148"/>
    </location>
</feature>
<keyword evidence="7" id="KW-1185">Reference proteome</keyword>
<keyword evidence="2" id="KW-0812">Transmembrane</keyword>
<dbReference type="RefSeq" id="WP_027639328.1">
    <property type="nucleotide sequence ID" value="NZ_BAAACD010000034.1"/>
</dbReference>
<keyword evidence="2" id="KW-0472">Membrane</keyword>
<feature type="signal peptide" evidence="3">
    <location>
        <begin position="1"/>
        <end position="23"/>
    </location>
</feature>
<dbReference type="GO" id="GO:0000272">
    <property type="term" value="P:polysaccharide catabolic process"/>
    <property type="evidence" value="ECO:0007669"/>
    <property type="project" value="InterPro"/>
</dbReference>
<evidence type="ECO:0000313" key="7">
    <source>
        <dbReference type="Proteomes" id="UP000182135"/>
    </source>
</evidence>
<proteinExistence type="predicted"/>
<dbReference type="GO" id="GO:0030246">
    <property type="term" value="F:carbohydrate binding"/>
    <property type="evidence" value="ECO:0007669"/>
    <property type="project" value="InterPro"/>
</dbReference>
<reference evidence="5 8" key="2">
    <citation type="submission" date="2018-03" db="EMBL/GenBank/DDBJ databases">
        <title>The uncultured portion of the human microbiome is neutrally assembled.</title>
        <authorList>
            <person name="Jeraldo P."/>
            <person name="Boardman L."/>
            <person name="White B.A."/>
            <person name="Nelson H."/>
            <person name="Goldenfeld N."/>
            <person name="Chia N."/>
        </authorList>
    </citation>
    <scope>NUCLEOTIDE SEQUENCE [LARGE SCALE GENOMIC DNA]</scope>
    <source>
        <strain evidence="5">CIM:MAG 903</strain>
    </source>
</reference>
<feature type="region of interest" description="Disordered" evidence="1">
    <location>
        <begin position="165"/>
        <end position="192"/>
    </location>
</feature>
<dbReference type="Proteomes" id="UP000182135">
    <property type="component" value="Unassembled WGS sequence"/>
</dbReference>
<dbReference type="InterPro" id="IPR002102">
    <property type="entry name" value="Cohesin_dom"/>
</dbReference>
<keyword evidence="3" id="KW-0732">Signal</keyword>
<dbReference type="Proteomes" id="UP000246114">
    <property type="component" value="Unassembled WGS sequence"/>
</dbReference>
<dbReference type="GeneID" id="90543557"/>
<feature type="transmembrane region" description="Helical" evidence="2">
    <location>
        <begin position="201"/>
        <end position="218"/>
    </location>
</feature>
<evidence type="ECO:0000256" key="2">
    <source>
        <dbReference type="SAM" id="Phobius"/>
    </source>
</evidence>
<dbReference type="EMBL" id="QAMZ01000047">
    <property type="protein sequence ID" value="PWL52591.1"/>
    <property type="molecule type" value="Genomic_DNA"/>
</dbReference>
<accession>A0A1I2QB56</accession>
<keyword evidence="2" id="KW-1133">Transmembrane helix</keyword>
<dbReference type="AlphaFoldDB" id="A0A1I2QB56"/>
<dbReference type="EMBL" id="FOOE01000040">
    <property type="protein sequence ID" value="SFG25735.1"/>
    <property type="molecule type" value="Genomic_DNA"/>
</dbReference>
<evidence type="ECO:0000313" key="5">
    <source>
        <dbReference type="EMBL" id="PWL52591.1"/>
    </source>
</evidence>
<dbReference type="Pfam" id="PF00963">
    <property type="entry name" value="Cohesin"/>
    <property type="match status" value="1"/>
</dbReference>
<dbReference type="SUPFAM" id="SSF49384">
    <property type="entry name" value="Carbohydrate-binding domain"/>
    <property type="match status" value="1"/>
</dbReference>
<name>A0A1I2QB56_9CLOT</name>
<sequence length="228" mass="23504">MKTKTAIVTLFTLILLAVNPSVASFAANQMDFTLGSVETAKQGETVNVAVGVDTAGLTDGKAIVTYDNSKMTYQGGKLAYCSDAEKSEFVVNALGNGKLVIAWATVDPVEKAGDIISLDFKVNDSAANNDIAKVSLEGKYANDKEGEAIPIKLDGDKSINIKIGSGSGQGTGDVSNPGSTGNNGSSDKNNNSDIKTGDSSLIGYGLIIIVSLIALAALKKHSAGRDRA</sequence>